<dbReference type="SUPFAM" id="SSF53597">
    <property type="entry name" value="Dihydrofolate reductase-like"/>
    <property type="match status" value="1"/>
</dbReference>
<feature type="domain" description="Bacterial bifunctional deaminase-reductase C-terminal" evidence="1">
    <location>
        <begin position="2"/>
        <end position="182"/>
    </location>
</feature>
<dbReference type="OrthoDB" id="195113at2"/>
<dbReference type="InterPro" id="IPR050765">
    <property type="entry name" value="Riboflavin_Biosynth_HTPR"/>
</dbReference>
<evidence type="ECO:0000313" key="2">
    <source>
        <dbReference type="EMBL" id="SKA44691.1"/>
    </source>
</evidence>
<dbReference type="STRING" id="634771.SAMN04488128_106465"/>
<protein>
    <submittedName>
        <fullName evidence="2">Dihydrofolate reductase</fullName>
    </submittedName>
</protein>
<dbReference type="AlphaFoldDB" id="A0A1T4TWK8"/>
<dbReference type="GO" id="GO:0009231">
    <property type="term" value="P:riboflavin biosynthetic process"/>
    <property type="evidence" value="ECO:0007669"/>
    <property type="project" value="InterPro"/>
</dbReference>
<accession>A0A1T4TWK8</accession>
<dbReference type="Gene3D" id="3.40.430.10">
    <property type="entry name" value="Dihydrofolate Reductase, subunit A"/>
    <property type="match status" value="1"/>
</dbReference>
<dbReference type="InterPro" id="IPR002734">
    <property type="entry name" value="RibDG_C"/>
</dbReference>
<dbReference type="Proteomes" id="UP000190367">
    <property type="component" value="Unassembled WGS sequence"/>
</dbReference>
<name>A0A1T4TWK8_9BACT</name>
<reference evidence="3" key="1">
    <citation type="submission" date="2017-02" db="EMBL/GenBank/DDBJ databases">
        <authorList>
            <person name="Varghese N."/>
            <person name="Submissions S."/>
        </authorList>
    </citation>
    <scope>NUCLEOTIDE SEQUENCE [LARGE SCALE GENOMIC DNA]</scope>
    <source>
        <strain evidence="3">DSM 22224</strain>
    </source>
</reference>
<evidence type="ECO:0000313" key="3">
    <source>
        <dbReference type="Proteomes" id="UP000190367"/>
    </source>
</evidence>
<evidence type="ECO:0000259" key="1">
    <source>
        <dbReference type="Pfam" id="PF01872"/>
    </source>
</evidence>
<dbReference type="InterPro" id="IPR024072">
    <property type="entry name" value="DHFR-like_dom_sf"/>
</dbReference>
<gene>
    <name evidence="2" type="ORF">SAMN04488128_106465</name>
</gene>
<dbReference type="EMBL" id="FUWZ01000006">
    <property type="protein sequence ID" value="SKA44691.1"/>
    <property type="molecule type" value="Genomic_DNA"/>
</dbReference>
<dbReference type="GO" id="GO:0008703">
    <property type="term" value="F:5-amino-6-(5-phosphoribosylamino)uracil reductase activity"/>
    <property type="evidence" value="ECO:0007669"/>
    <property type="project" value="InterPro"/>
</dbReference>
<dbReference type="RefSeq" id="WP_078672800.1">
    <property type="nucleotide sequence ID" value="NZ_FUWZ01000006.1"/>
</dbReference>
<sequence>MRKVVLLMHVSLDNYVCDEKGGLDWMVYDKELEDYADELMQTVGMPLYGRTTYGMMAGYWPTVLERPDSASEHSLKHARWVQDIPKVVFSTTMEKAEWNNTRLIKGNIAEEVEKLKATPGKDLMIFGSPGLVKTFLELDLIDEYRLTIQPMAIGAGKHLFDDLKKPVKLKLLSSKQLKSGVIAAHYETVRK</sequence>
<dbReference type="Pfam" id="PF01872">
    <property type="entry name" value="RibD_C"/>
    <property type="match status" value="1"/>
</dbReference>
<keyword evidence="3" id="KW-1185">Reference proteome</keyword>
<organism evidence="2 3">
    <name type="scientific">Chitinophaga eiseniae</name>
    <dbReference type="NCBI Taxonomy" id="634771"/>
    <lineage>
        <taxon>Bacteria</taxon>
        <taxon>Pseudomonadati</taxon>
        <taxon>Bacteroidota</taxon>
        <taxon>Chitinophagia</taxon>
        <taxon>Chitinophagales</taxon>
        <taxon>Chitinophagaceae</taxon>
        <taxon>Chitinophaga</taxon>
    </lineage>
</organism>
<proteinExistence type="predicted"/>
<dbReference type="PANTHER" id="PTHR38011:SF11">
    <property type="entry name" value="2,5-DIAMINO-6-RIBOSYLAMINO-4(3H)-PYRIMIDINONE 5'-PHOSPHATE REDUCTASE"/>
    <property type="match status" value="1"/>
</dbReference>
<dbReference type="PANTHER" id="PTHR38011">
    <property type="entry name" value="DIHYDROFOLATE REDUCTASE FAMILY PROTEIN (AFU_ORTHOLOGUE AFUA_8G06820)"/>
    <property type="match status" value="1"/>
</dbReference>